<gene>
    <name evidence="9" type="ORF">GCM10022246_33140</name>
</gene>
<comment type="subunit">
    <text evidence="4">Monomer.</text>
</comment>
<dbReference type="Gene3D" id="2.70.98.10">
    <property type="match status" value="1"/>
</dbReference>
<protein>
    <recommendedName>
        <fullName evidence="8">Aldose 1-epimerase</fullName>
        <ecNumber evidence="8">5.1.3.3</ecNumber>
    </recommendedName>
</protein>
<evidence type="ECO:0000313" key="10">
    <source>
        <dbReference type="Proteomes" id="UP001501081"/>
    </source>
</evidence>
<dbReference type="CDD" id="cd09019">
    <property type="entry name" value="galactose_mutarotase_like"/>
    <property type="match status" value="1"/>
</dbReference>
<sequence>MSIQQTSTGKFIDGEEIIAIELTNSKGTYVEIFNYGAIINRFVVKNIKGEMQDIVLGFDDIEGYFDEKYLENNPHIGSVIGRYANRIKGGKFSIEGVDYQLEKNTGTDSLHGGIVGFDKKVWDIVELGEENQSFVTLEYESVDGEEGFPGSLIVDLTFELTDNDELILTYEAETDKATAINLTHHGYFNLSPNGGNVGKHKQQIFATNYLEQDDNYCVTGKLLPVKGTALDFTESKKLSKDWNPEEGYDQTFVLDKTYGDLSLASKTFEDESGLTLSVYTTEPVAHLYTSKYLKAKNGKDGRDYGAYDAFCIETQHHPNAINIPEFPTTVLQPEDLYTQTTIFKVSLTK</sequence>
<keyword evidence="10" id="KW-1185">Reference proteome</keyword>
<proteinExistence type="inferred from homology"/>
<dbReference type="InterPro" id="IPR008183">
    <property type="entry name" value="Aldose_1/G6P_1-epimerase"/>
</dbReference>
<evidence type="ECO:0000256" key="8">
    <source>
        <dbReference type="PIRNR" id="PIRNR005096"/>
    </source>
</evidence>
<dbReference type="Proteomes" id="UP001501081">
    <property type="component" value="Unassembled WGS sequence"/>
</dbReference>
<dbReference type="EMBL" id="BAABAK010000017">
    <property type="protein sequence ID" value="GAA3978333.1"/>
    <property type="molecule type" value="Genomic_DNA"/>
</dbReference>
<dbReference type="PIRSF" id="PIRSF005096">
    <property type="entry name" value="GALM"/>
    <property type="match status" value="1"/>
</dbReference>
<evidence type="ECO:0000256" key="5">
    <source>
        <dbReference type="ARBA" id="ARBA00022837"/>
    </source>
</evidence>
<evidence type="ECO:0000256" key="7">
    <source>
        <dbReference type="ARBA" id="ARBA00023277"/>
    </source>
</evidence>
<comment type="pathway">
    <text evidence="2 8">Carbohydrate metabolism; hexose metabolism.</text>
</comment>
<dbReference type="InterPro" id="IPR047215">
    <property type="entry name" value="Galactose_mutarotase-like"/>
</dbReference>
<evidence type="ECO:0000256" key="6">
    <source>
        <dbReference type="ARBA" id="ARBA00023235"/>
    </source>
</evidence>
<dbReference type="Pfam" id="PF01263">
    <property type="entry name" value="Aldose_epim"/>
    <property type="match status" value="1"/>
</dbReference>
<evidence type="ECO:0000256" key="3">
    <source>
        <dbReference type="ARBA" id="ARBA00006206"/>
    </source>
</evidence>
<name>A0ABP7Q8F9_9SPHI</name>
<dbReference type="EC" id="5.1.3.3" evidence="8"/>
<accession>A0ABP7Q8F9</accession>
<dbReference type="InterPro" id="IPR011013">
    <property type="entry name" value="Gal_mutarotase_sf_dom"/>
</dbReference>
<dbReference type="InterPro" id="IPR014718">
    <property type="entry name" value="GH-type_carb-bd"/>
</dbReference>
<keyword evidence="5" id="KW-0106">Calcium</keyword>
<evidence type="ECO:0000313" key="9">
    <source>
        <dbReference type="EMBL" id="GAA3978333.1"/>
    </source>
</evidence>
<dbReference type="PANTHER" id="PTHR10091">
    <property type="entry name" value="ALDOSE-1-EPIMERASE"/>
    <property type="match status" value="1"/>
</dbReference>
<reference evidence="10" key="1">
    <citation type="journal article" date="2019" name="Int. J. Syst. Evol. Microbiol.">
        <title>The Global Catalogue of Microorganisms (GCM) 10K type strain sequencing project: providing services to taxonomists for standard genome sequencing and annotation.</title>
        <authorList>
            <consortium name="The Broad Institute Genomics Platform"/>
            <consortium name="The Broad Institute Genome Sequencing Center for Infectious Disease"/>
            <person name="Wu L."/>
            <person name="Ma J."/>
        </authorList>
    </citation>
    <scope>NUCLEOTIDE SEQUENCE [LARGE SCALE GENOMIC DNA]</scope>
    <source>
        <strain evidence="10">JCM 17338</strain>
    </source>
</reference>
<dbReference type="NCBIfam" id="NF008277">
    <property type="entry name" value="PRK11055.1"/>
    <property type="match status" value="1"/>
</dbReference>
<evidence type="ECO:0000256" key="4">
    <source>
        <dbReference type="ARBA" id="ARBA00011245"/>
    </source>
</evidence>
<dbReference type="PANTHER" id="PTHR10091:SF0">
    <property type="entry name" value="GALACTOSE MUTAROTASE"/>
    <property type="match status" value="1"/>
</dbReference>
<keyword evidence="6 8" id="KW-0413">Isomerase</keyword>
<dbReference type="InterPro" id="IPR015443">
    <property type="entry name" value="Aldose_1-epimerase"/>
</dbReference>
<comment type="similarity">
    <text evidence="3 8">Belongs to the aldose epimerase family.</text>
</comment>
<comment type="caution">
    <text evidence="9">The sequence shown here is derived from an EMBL/GenBank/DDBJ whole genome shotgun (WGS) entry which is preliminary data.</text>
</comment>
<evidence type="ECO:0000256" key="2">
    <source>
        <dbReference type="ARBA" id="ARBA00005028"/>
    </source>
</evidence>
<comment type="cofactor">
    <cofactor evidence="1">
        <name>Ca(2+)</name>
        <dbReference type="ChEBI" id="CHEBI:29108"/>
    </cofactor>
</comment>
<organism evidence="9 10">
    <name type="scientific">Pedobacter ginsengiterrae</name>
    <dbReference type="NCBI Taxonomy" id="871696"/>
    <lineage>
        <taxon>Bacteria</taxon>
        <taxon>Pseudomonadati</taxon>
        <taxon>Bacteroidota</taxon>
        <taxon>Sphingobacteriia</taxon>
        <taxon>Sphingobacteriales</taxon>
        <taxon>Sphingobacteriaceae</taxon>
        <taxon>Pedobacter</taxon>
    </lineage>
</organism>
<comment type="catalytic activity">
    <reaction evidence="8">
        <text>alpha-D-glucose = beta-D-glucose</text>
        <dbReference type="Rhea" id="RHEA:10264"/>
        <dbReference type="ChEBI" id="CHEBI:15903"/>
        <dbReference type="ChEBI" id="CHEBI:17925"/>
        <dbReference type="EC" id="5.1.3.3"/>
    </reaction>
</comment>
<dbReference type="SUPFAM" id="SSF74650">
    <property type="entry name" value="Galactose mutarotase-like"/>
    <property type="match status" value="1"/>
</dbReference>
<dbReference type="RefSeq" id="WP_344768825.1">
    <property type="nucleotide sequence ID" value="NZ_BAABAK010000017.1"/>
</dbReference>
<evidence type="ECO:0000256" key="1">
    <source>
        <dbReference type="ARBA" id="ARBA00001913"/>
    </source>
</evidence>
<keyword evidence="7 8" id="KW-0119">Carbohydrate metabolism</keyword>